<evidence type="ECO:0000313" key="2">
    <source>
        <dbReference type="Proteomes" id="UP000294155"/>
    </source>
</evidence>
<dbReference type="Proteomes" id="UP000294155">
    <property type="component" value="Unassembled WGS sequence"/>
</dbReference>
<dbReference type="AlphaFoldDB" id="A0A4Q5LGP1"/>
<dbReference type="OrthoDB" id="516873at2"/>
<gene>
    <name evidence="1" type="ORF">EWM57_00490</name>
</gene>
<dbReference type="RefSeq" id="WP_129919173.1">
    <property type="nucleotide sequence ID" value="NZ_SEWE01000001.1"/>
</dbReference>
<evidence type="ECO:0000313" key="1">
    <source>
        <dbReference type="EMBL" id="RYU84837.1"/>
    </source>
</evidence>
<sequence length="329" mass="37607">MHFPHRDLESICYEPSHIAAVKEALNQGLETFFLRYVSDTVTGEDESAGFDGFRAHEYFKVRGNHRPGKKGADASTVLTTRANVAIESFEDDRADYVQLLSEEMLELSGEDVPSFKATALRNQCPIIRKTLQNKKAKKLDRYRQDFSFASASDLYTVVSNVALFGREYAADYKRSKFINTTTLDALNFDELDTEDYTVFGVIGGGIKSHFLYKLYPHIFPYRSQDAIWALWFLSDKATFGCRQDSEFLMISEKDGTTQQNFYYPYAVFSLYALDLSRQLQAKWEQTGAAFPEAYRFVLLHDFLSFVARCHDADINVLKQAEAFAYGDAY</sequence>
<keyword evidence="2" id="KW-1185">Reference proteome</keyword>
<accession>A0A4Q5LGP1</accession>
<comment type="caution">
    <text evidence="1">The sequence shown here is derived from an EMBL/GenBank/DDBJ whole genome shotgun (WGS) entry which is preliminary data.</text>
</comment>
<reference evidence="1 2" key="1">
    <citation type="submission" date="2019-02" db="EMBL/GenBank/DDBJ databases">
        <title>Bacterial novel species isolated from soil.</title>
        <authorList>
            <person name="Jung H.-Y."/>
        </authorList>
    </citation>
    <scope>NUCLEOTIDE SEQUENCE [LARGE SCALE GENOMIC DNA]</scope>
    <source>
        <strain evidence="1 2">1-3-3-3</strain>
    </source>
</reference>
<protein>
    <submittedName>
        <fullName evidence="1">Uncharacterized protein</fullName>
    </submittedName>
</protein>
<name>A0A4Q5LGP1_9BACT</name>
<proteinExistence type="predicted"/>
<dbReference type="EMBL" id="SEWE01000001">
    <property type="protein sequence ID" value="RYU84837.1"/>
    <property type="molecule type" value="Genomic_DNA"/>
</dbReference>
<organism evidence="1 2">
    <name type="scientific">Hymenobacter persicinus</name>
    <dbReference type="NCBI Taxonomy" id="2025506"/>
    <lineage>
        <taxon>Bacteria</taxon>
        <taxon>Pseudomonadati</taxon>
        <taxon>Bacteroidota</taxon>
        <taxon>Cytophagia</taxon>
        <taxon>Cytophagales</taxon>
        <taxon>Hymenobacteraceae</taxon>
        <taxon>Hymenobacter</taxon>
    </lineage>
</organism>